<dbReference type="AlphaFoldDB" id="A0A4Q7PAC6"/>
<dbReference type="OrthoDB" id="837034at2"/>
<evidence type="ECO:0000256" key="1">
    <source>
        <dbReference type="SAM" id="SignalP"/>
    </source>
</evidence>
<feature type="signal peptide" evidence="1">
    <location>
        <begin position="1"/>
        <end position="21"/>
    </location>
</feature>
<evidence type="ECO:0000313" key="3">
    <source>
        <dbReference type="Proteomes" id="UP000292209"/>
    </source>
</evidence>
<dbReference type="EMBL" id="SGXG01000001">
    <property type="protein sequence ID" value="RZS97174.1"/>
    <property type="molecule type" value="Genomic_DNA"/>
</dbReference>
<feature type="chain" id="PRO_5020871418" evidence="1">
    <location>
        <begin position="22"/>
        <end position="224"/>
    </location>
</feature>
<comment type="caution">
    <text evidence="2">The sequence shown here is derived from an EMBL/GenBank/DDBJ whole genome shotgun (WGS) entry which is preliminary data.</text>
</comment>
<accession>A0A4Q7PAC6</accession>
<name>A0A4Q7PAC6_9BACT</name>
<keyword evidence="1" id="KW-0732">Signal</keyword>
<organism evidence="2 3">
    <name type="scientific">Cecembia calidifontis</name>
    <dbReference type="NCBI Taxonomy" id="1187080"/>
    <lineage>
        <taxon>Bacteria</taxon>
        <taxon>Pseudomonadati</taxon>
        <taxon>Bacteroidota</taxon>
        <taxon>Cytophagia</taxon>
        <taxon>Cytophagales</taxon>
        <taxon>Cyclobacteriaceae</taxon>
        <taxon>Cecembia</taxon>
    </lineage>
</organism>
<proteinExistence type="predicted"/>
<keyword evidence="3" id="KW-1185">Reference proteome</keyword>
<dbReference type="Proteomes" id="UP000292209">
    <property type="component" value="Unassembled WGS sequence"/>
</dbReference>
<evidence type="ECO:0000313" key="2">
    <source>
        <dbReference type="EMBL" id="RZS97174.1"/>
    </source>
</evidence>
<gene>
    <name evidence="2" type="ORF">BC751_2772</name>
</gene>
<reference evidence="2 3" key="1">
    <citation type="submission" date="2019-02" db="EMBL/GenBank/DDBJ databases">
        <title>Genomic Encyclopedia of Archaeal and Bacterial Type Strains, Phase II (KMG-II): from individual species to whole genera.</title>
        <authorList>
            <person name="Goeker M."/>
        </authorList>
    </citation>
    <scope>NUCLEOTIDE SEQUENCE [LARGE SCALE GENOMIC DNA]</scope>
    <source>
        <strain evidence="2 3">DSM 21411</strain>
    </source>
</reference>
<protein>
    <submittedName>
        <fullName evidence="2">Uncharacterized protein</fullName>
    </submittedName>
</protein>
<dbReference type="RefSeq" id="WP_130275986.1">
    <property type="nucleotide sequence ID" value="NZ_SGXG01000001.1"/>
</dbReference>
<sequence length="224" mass="25853">MVKKVYWLTFSLMLSLHVVNAQSVSSLKQNEVDYGRAFRFNAKSDGVKGTPFLYDEPKSAKVSLKGGKVYEDIPFNILPEKEEVYIQTGGVESEPLVLKNWEWLQTLEDEPKLFRMEYIDGKQRIVEILFENDKEKFVALHSKYLVEPTVLKDGYTGPQYDTYKQSTRFYRISGLSSKEFKTNNSGIKEIAGPKYNEAMAFIKSNNIKPDRPSGMKQLLEMIHR</sequence>